<evidence type="ECO:0000259" key="2">
    <source>
        <dbReference type="SMART" id="SM00642"/>
    </source>
</evidence>
<dbReference type="RefSeq" id="WP_014454403.1">
    <property type="nucleotide sequence ID" value="NC_017098.1"/>
</dbReference>
<keyword evidence="4" id="KW-1185">Reference proteome</keyword>
<dbReference type="Gene3D" id="3.20.20.80">
    <property type="entry name" value="Glycosidases"/>
    <property type="match status" value="2"/>
</dbReference>
<dbReference type="STRING" id="889378.Spiaf_0297"/>
<evidence type="ECO:0000313" key="4">
    <source>
        <dbReference type="Proteomes" id="UP000007383"/>
    </source>
</evidence>
<dbReference type="GO" id="GO:0004556">
    <property type="term" value="F:alpha-amylase activity"/>
    <property type="evidence" value="ECO:0007669"/>
    <property type="project" value="TreeGrafter"/>
</dbReference>
<accession>H9UFW2</accession>
<feature type="domain" description="Glycosyl hydrolase family 13 catalytic" evidence="2">
    <location>
        <begin position="62"/>
        <end position="512"/>
    </location>
</feature>
<sequence length="637" mass="71353">MNRNTILTAGAAIAIALLVAACASQPQGRVVSVREPRVVELSDTNPPRAEQDVTDQKFVVYQNMARLFGNTETTNRPWGTMAENGIGKFGDFTETALSELSDLGVTHMYYTGIIRHMTMEDYTEYGIPMDDADVIKGRAGSPFAIADYFDVNPAMADSVPDRMAEFEEMVARTHAAGMKVIIDLVPNHVGRGYNSISRPDGVPELGENDDTSVEFAPDNNYYYLPGTSFQVPSGFTPLGDGSDFPTADGHFEETPAKVTGNNIFRPNPSVNDWFETVKLNFGVDYPGDGSQHFDPIPNTWFRMLEIIQFWADKGVDGFRVDMAYFVPVEFYEWAMPQVREDHPDFMLIAEHYEPQTYRDYLGQGQFDFMYDKVNTYDAIRPMMSGRGAGRHIATAWQGRADIQSAMFRFLENHDEQRIARFSNGNVWSAVPGMMATATLGTGPIMIYFGQEVGEPADGEMGFSGDDGRTTIFDYWGVPEHQKWMNDGAFDGGLLSEDQLELRSFYRNLLNFAQQEQTVRTGYTYDINWANASDRSQGYDDKNYAYLRYTDDDILLFVLNFDAEEGRDMQLKIPQGAWDHMGIEPAAAYQAEEIFWGREGFTFDTAAVAVEDDPAAGISLSLDANDAVVYRLTPVDAE</sequence>
<dbReference type="PROSITE" id="PS51257">
    <property type="entry name" value="PROKAR_LIPOPROTEIN"/>
    <property type="match status" value="1"/>
</dbReference>
<dbReference type="PATRIC" id="fig|889378.3.peg.303"/>
<dbReference type="KEGG" id="sfc:Spiaf_0297"/>
<dbReference type="EMBL" id="CP003282">
    <property type="protein sequence ID" value="AFG36405.1"/>
    <property type="molecule type" value="Genomic_DNA"/>
</dbReference>
<evidence type="ECO:0000313" key="3">
    <source>
        <dbReference type="EMBL" id="AFG36405.1"/>
    </source>
</evidence>
<dbReference type="Proteomes" id="UP000007383">
    <property type="component" value="Chromosome"/>
</dbReference>
<dbReference type="CDD" id="cd11349">
    <property type="entry name" value="AmyAc_3"/>
    <property type="match status" value="1"/>
</dbReference>
<organism evidence="3 4">
    <name type="scientific">Spirochaeta africana (strain ATCC 700263 / DSM 8902 / Z-7692)</name>
    <dbReference type="NCBI Taxonomy" id="889378"/>
    <lineage>
        <taxon>Bacteria</taxon>
        <taxon>Pseudomonadati</taxon>
        <taxon>Spirochaetota</taxon>
        <taxon>Spirochaetia</taxon>
        <taxon>Spirochaetales</taxon>
        <taxon>Spirochaetaceae</taxon>
        <taxon>Spirochaeta</taxon>
    </lineage>
</organism>
<gene>
    <name evidence="3" type="ordered locus">Spiaf_0297</name>
</gene>
<keyword evidence="3" id="KW-0378">Hydrolase</keyword>
<dbReference type="SUPFAM" id="SSF51445">
    <property type="entry name" value="(Trans)glycosidases"/>
    <property type="match status" value="1"/>
</dbReference>
<dbReference type="eggNOG" id="COG0366">
    <property type="taxonomic scope" value="Bacteria"/>
</dbReference>
<dbReference type="HOGENOM" id="CLU_023351_0_0_12"/>
<dbReference type="PANTHER" id="PTHR10357">
    <property type="entry name" value="ALPHA-AMYLASE FAMILY MEMBER"/>
    <property type="match status" value="1"/>
</dbReference>
<dbReference type="InterPro" id="IPR017853">
    <property type="entry name" value="GH"/>
</dbReference>
<keyword evidence="1" id="KW-0732">Signal</keyword>
<dbReference type="AlphaFoldDB" id="H9UFW2"/>
<name>H9UFW2_SPIAZ</name>
<protein>
    <submittedName>
        <fullName evidence="3">Glycosidase</fullName>
    </submittedName>
</protein>
<proteinExistence type="predicted"/>
<feature type="signal peptide" evidence="1">
    <location>
        <begin position="1"/>
        <end position="23"/>
    </location>
</feature>
<feature type="chain" id="PRO_5003623566" evidence="1">
    <location>
        <begin position="24"/>
        <end position="637"/>
    </location>
</feature>
<dbReference type="SMART" id="SM00642">
    <property type="entry name" value="Aamy"/>
    <property type="match status" value="1"/>
</dbReference>
<dbReference type="GO" id="GO:0009313">
    <property type="term" value="P:oligosaccharide catabolic process"/>
    <property type="evidence" value="ECO:0007669"/>
    <property type="project" value="TreeGrafter"/>
</dbReference>
<dbReference type="InterPro" id="IPR006047">
    <property type="entry name" value="GH13_cat_dom"/>
</dbReference>
<reference evidence="4" key="1">
    <citation type="journal article" date="2013" name="Stand. Genomic Sci.">
        <title>Complete genome sequence of the halophilic bacterium Spirochaeta africana type strain (Z-7692(T)) from the alkaline Lake Magadi in the East African Rift.</title>
        <authorList>
            <person name="Liolos K."/>
            <person name="Abt B."/>
            <person name="Scheuner C."/>
            <person name="Teshima H."/>
            <person name="Held B."/>
            <person name="Lapidus A."/>
            <person name="Nolan M."/>
            <person name="Lucas S."/>
            <person name="Deshpande S."/>
            <person name="Cheng J.F."/>
            <person name="Tapia R."/>
            <person name="Goodwin L.A."/>
            <person name="Pitluck S."/>
            <person name="Pagani I."/>
            <person name="Ivanova N."/>
            <person name="Mavromatis K."/>
            <person name="Mikhailova N."/>
            <person name="Huntemann M."/>
            <person name="Pati A."/>
            <person name="Chen A."/>
            <person name="Palaniappan K."/>
            <person name="Land M."/>
            <person name="Rohde M."/>
            <person name="Tindall B.J."/>
            <person name="Detter J.C."/>
            <person name="Goker M."/>
            <person name="Bristow J."/>
            <person name="Eisen J.A."/>
            <person name="Markowitz V."/>
            <person name="Hugenholtz P."/>
            <person name="Woyke T."/>
            <person name="Klenk H.P."/>
            <person name="Kyrpides N.C."/>
        </authorList>
    </citation>
    <scope>NUCLEOTIDE SEQUENCE</scope>
    <source>
        <strain evidence="4">ATCC 700263 / DSM 8902 / Z-7692</strain>
    </source>
</reference>
<keyword evidence="3" id="KW-0326">Glycosidase</keyword>
<evidence type="ECO:0000256" key="1">
    <source>
        <dbReference type="SAM" id="SignalP"/>
    </source>
</evidence>
<dbReference type="Pfam" id="PF00128">
    <property type="entry name" value="Alpha-amylase"/>
    <property type="match status" value="2"/>
</dbReference>
<dbReference type="PANTHER" id="PTHR10357:SF205">
    <property type="entry name" value="O-GLYCOSYL HYDROLASE FAMILY 13"/>
    <property type="match status" value="1"/>
</dbReference>